<reference evidence="1 2" key="3">
    <citation type="journal article" date="2022" name="Microbiol. Spectr.">
        <title>Folding features and dynamics of 3D genome architecture in plant fungal pathogens.</title>
        <authorList>
            <person name="Xia C."/>
        </authorList>
    </citation>
    <scope>NUCLEOTIDE SEQUENCE [LARGE SCALE GENOMIC DNA]</scope>
    <source>
        <strain evidence="1 2">93-210</strain>
    </source>
</reference>
<keyword evidence="2" id="KW-1185">Reference proteome</keyword>
<reference evidence="2" key="2">
    <citation type="journal article" date="2018" name="Mol. Plant Microbe Interact.">
        <title>Genome sequence resources for the wheat stripe rust pathogen (Puccinia striiformis f. sp. tritici) and the barley stripe rust pathogen (Puccinia striiformis f. sp. hordei).</title>
        <authorList>
            <person name="Xia C."/>
            <person name="Wang M."/>
            <person name="Yin C."/>
            <person name="Cornejo O.E."/>
            <person name="Hulbert S.H."/>
            <person name="Chen X."/>
        </authorList>
    </citation>
    <scope>NUCLEOTIDE SEQUENCE [LARGE SCALE GENOMIC DNA]</scope>
    <source>
        <strain evidence="2">93-210</strain>
    </source>
</reference>
<protein>
    <submittedName>
        <fullName evidence="1">Uncharacterized protein</fullName>
    </submittedName>
</protein>
<sequence>MALGKSVPVGGTDVSSQTCTIMHLSMGTLKDLSSKFKQEAALKTLGQLCLNAGHIAKPSATSRRYYQSSNRF</sequence>
<evidence type="ECO:0000313" key="1">
    <source>
        <dbReference type="EMBL" id="KAI7953728.1"/>
    </source>
</evidence>
<name>A0ACC0EIT7_9BASI</name>
<gene>
    <name evidence="1" type="ORF">MJO28_006275</name>
</gene>
<evidence type="ECO:0000313" key="2">
    <source>
        <dbReference type="Proteomes" id="UP001060170"/>
    </source>
</evidence>
<dbReference type="Proteomes" id="UP001060170">
    <property type="component" value="Chromosome 6"/>
</dbReference>
<comment type="caution">
    <text evidence="1">The sequence shown here is derived from an EMBL/GenBank/DDBJ whole genome shotgun (WGS) entry which is preliminary data.</text>
</comment>
<reference evidence="2" key="1">
    <citation type="journal article" date="2018" name="BMC Genomics">
        <title>Genomic insights into host adaptation between the wheat stripe rust pathogen (Puccinia striiformis f. sp. tritici) and the barley stripe rust pathogen (Puccinia striiformis f. sp. hordei).</title>
        <authorList>
            <person name="Xia C."/>
            <person name="Wang M."/>
            <person name="Yin C."/>
            <person name="Cornejo O.E."/>
            <person name="Hulbert S.H."/>
            <person name="Chen X."/>
        </authorList>
    </citation>
    <scope>NUCLEOTIDE SEQUENCE [LARGE SCALE GENOMIC DNA]</scope>
    <source>
        <strain evidence="2">93-210</strain>
    </source>
</reference>
<proteinExistence type="predicted"/>
<accession>A0ACC0EIT7</accession>
<organism evidence="1 2">
    <name type="scientific">Puccinia striiformis f. sp. tritici</name>
    <dbReference type="NCBI Taxonomy" id="168172"/>
    <lineage>
        <taxon>Eukaryota</taxon>
        <taxon>Fungi</taxon>
        <taxon>Dikarya</taxon>
        <taxon>Basidiomycota</taxon>
        <taxon>Pucciniomycotina</taxon>
        <taxon>Pucciniomycetes</taxon>
        <taxon>Pucciniales</taxon>
        <taxon>Pucciniaceae</taxon>
        <taxon>Puccinia</taxon>
    </lineage>
</organism>
<dbReference type="EMBL" id="CM045870">
    <property type="protein sequence ID" value="KAI7953728.1"/>
    <property type="molecule type" value="Genomic_DNA"/>
</dbReference>